<organism evidence="2 3">
    <name type="scientific">Chenopodium quinoa</name>
    <name type="common">Quinoa</name>
    <dbReference type="NCBI Taxonomy" id="63459"/>
    <lineage>
        <taxon>Eukaryota</taxon>
        <taxon>Viridiplantae</taxon>
        <taxon>Streptophyta</taxon>
        <taxon>Embryophyta</taxon>
        <taxon>Tracheophyta</taxon>
        <taxon>Spermatophyta</taxon>
        <taxon>Magnoliopsida</taxon>
        <taxon>eudicotyledons</taxon>
        <taxon>Gunneridae</taxon>
        <taxon>Pentapetalae</taxon>
        <taxon>Caryophyllales</taxon>
        <taxon>Chenopodiaceae</taxon>
        <taxon>Chenopodioideae</taxon>
        <taxon>Atripliceae</taxon>
        <taxon>Chenopodium</taxon>
    </lineage>
</organism>
<dbReference type="PANTHER" id="PTHR47599">
    <property type="entry name" value="CELL-TO-CELL MOVEMENT PROTEIN"/>
    <property type="match status" value="1"/>
</dbReference>
<dbReference type="PANTHER" id="PTHR47599:SF4">
    <property type="entry name" value="POLYPROTEIN"/>
    <property type="match status" value="1"/>
</dbReference>
<proteinExistence type="predicted"/>
<dbReference type="AlphaFoldDB" id="A0A803L649"/>
<dbReference type="InterPro" id="IPR051596">
    <property type="entry name" value="Caulimoviridae_Movement"/>
</dbReference>
<dbReference type="Proteomes" id="UP000596660">
    <property type="component" value="Unplaced"/>
</dbReference>
<protein>
    <submittedName>
        <fullName evidence="2">Uncharacterized protein</fullName>
    </submittedName>
</protein>
<name>A0A803L649_CHEQI</name>
<feature type="compositionally biased region" description="Acidic residues" evidence="1">
    <location>
        <begin position="453"/>
        <end position="466"/>
    </location>
</feature>
<keyword evidence="3" id="KW-1185">Reference proteome</keyword>
<evidence type="ECO:0000313" key="2">
    <source>
        <dbReference type="EnsemblPlants" id="AUR62007338-RA:cds"/>
    </source>
</evidence>
<sequence length="466" mass="52728">MATALIDDAEEGTEFPKIPVNRVYDWCIDNKFLEDQTGYYCWSRFKELCGIFPSYVVKDFEQSITLKANSQNICIKLLKGFIKQQKRSLHLGLVQIAIRPLQKKGFLKAPIKVCLRDARFSNFQDSLLALVDTDLSQGSFYFNCYPDIRFYLSDAELSLDALSLHVLMGDIDLVLSYRVVCEVMEHPRYRFSSRTSGETDYFQPITGTPNTTIWNQGRSMTTKHANEEEGSQIKKNLDGWKFPKIPIDQVYKKKVFRIFPSYAVRDYEQTITLKAANQNVSAKLLTRDFLKGFIKKQHNFMHLGLVQISIKPLMRDGLEAPIIVCVRDARHSSFKNSLLALVEANLSQGPIYFNCFPSFSVSLADASSLDVLTVNVKSGGIPLALTYRVVCKAMTDLSSEALKQPVLGETTYFLPGSETGSTTNWDKVLVSQSWTCEPEPEAQNAHVFQTTLPDEDEDDGEADEDE</sequence>
<dbReference type="EnsemblPlants" id="AUR62007338-RA">
    <property type="protein sequence ID" value="AUR62007338-RA:cds"/>
    <property type="gene ID" value="AUR62007338"/>
</dbReference>
<dbReference type="Pfam" id="PF01107">
    <property type="entry name" value="MP"/>
    <property type="match status" value="2"/>
</dbReference>
<accession>A0A803L649</accession>
<reference evidence="2" key="2">
    <citation type="submission" date="2021-03" db="UniProtKB">
        <authorList>
            <consortium name="EnsemblPlants"/>
        </authorList>
    </citation>
    <scope>IDENTIFICATION</scope>
</reference>
<dbReference type="Gramene" id="AUR62007338-RA">
    <property type="protein sequence ID" value="AUR62007338-RA:cds"/>
    <property type="gene ID" value="AUR62007338"/>
</dbReference>
<evidence type="ECO:0000313" key="3">
    <source>
        <dbReference type="Proteomes" id="UP000596660"/>
    </source>
</evidence>
<reference evidence="2" key="1">
    <citation type="journal article" date="2017" name="Nature">
        <title>The genome of Chenopodium quinoa.</title>
        <authorList>
            <person name="Jarvis D.E."/>
            <person name="Ho Y.S."/>
            <person name="Lightfoot D.J."/>
            <person name="Schmoeckel S.M."/>
            <person name="Li B."/>
            <person name="Borm T.J.A."/>
            <person name="Ohyanagi H."/>
            <person name="Mineta K."/>
            <person name="Michell C.T."/>
            <person name="Saber N."/>
            <person name="Kharbatia N.M."/>
            <person name="Rupper R.R."/>
            <person name="Sharp A.R."/>
            <person name="Dally N."/>
            <person name="Boughton B.A."/>
            <person name="Woo Y.H."/>
            <person name="Gao G."/>
            <person name="Schijlen E.G.W.M."/>
            <person name="Guo X."/>
            <person name="Momin A.A."/>
            <person name="Negrao S."/>
            <person name="Al-Babili S."/>
            <person name="Gehring C."/>
            <person name="Roessner U."/>
            <person name="Jung C."/>
            <person name="Murphy K."/>
            <person name="Arold S.T."/>
            <person name="Gojobori T."/>
            <person name="van der Linden C.G."/>
            <person name="van Loo E.N."/>
            <person name="Jellen E.N."/>
            <person name="Maughan P.J."/>
            <person name="Tester M."/>
        </authorList>
    </citation>
    <scope>NUCLEOTIDE SEQUENCE [LARGE SCALE GENOMIC DNA]</scope>
    <source>
        <strain evidence="2">cv. PI 614886</strain>
    </source>
</reference>
<evidence type="ECO:0000256" key="1">
    <source>
        <dbReference type="SAM" id="MobiDB-lite"/>
    </source>
</evidence>
<dbReference type="InterPro" id="IPR028919">
    <property type="entry name" value="Viral_movement"/>
</dbReference>
<feature type="region of interest" description="Disordered" evidence="1">
    <location>
        <begin position="439"/>
        <end position="466"/>
    </location>
</feature>